<name>A0A226EPW8_FOLCA</name>
<proteinExistence type="predicted"/>
<dbReference type="AlphaFoldDB" id="A0A226EPW8"/>
<gene>
    <name evidence="1" type="ORF">Fcan01_04718</name>
</gene>
<dbReference type="SUPFAM" id="SSF48576">
    <property type="entry name" value="Terpenoid synthases"/>
    <property type="match status" value="1"/>
</dbReference>
<dbReference type="Gene3D" id="1.10.600.10">
    <property type="entry name" value="Farnesyl Diphosphate Synthase"/>
    <property type="match status" value="1"/>
</dbReference>
<dbReference type="EMBL" id="LNIX01000002">
    <property type="protein sequence ID" value="OXA59238.1"/>
    <property type="molecule type" value="Genomic_DNA"/>
</dbReference>
<reference evidence="1 2" key="1">
    <citation type="submission" date="2015-12" db="EMBL/GenBank/DDBJ databases">
        <title>The genome of Folsomia candida.</title>
        <authorList>
            <person name="Faddeeva A."/>
            <person name="Derks M.F."/>
            <person name="Anvar Y."/>
            <person name="Smit S."/>
            <person name="Van Straalen N."/>
            <person name="Roelofs D."/>
        </authorList>
    </citation>
    <scope>NUCLEOTIDE SEQUENCE [LARGE SCALE GENOMIC DNA]</scope>
    <source>
        <strain evidence="1 2">VU population</strain>
        <tissue evidence="1">Whole body</tissue>
    </source>
</reference>
<comment type="caution">
    <text evidence="1">The sequence shown here is derived from an EMBL/GenBank/DDBJ whole genome shotgun (WGS) entry which is preliminary data.</text>
</comment>
<keyword evidence="2" id="KW-1185">Reference proteome</keyword>
<protein>
    <submittedName>
        <fullName evidence="1">(+)-germacrene D synthase</fullName>
    </submittedName>
</protein>
<sequence>MENGNKGMKGNKGNKGYELAPCVVKFSINVDQFSKRLSTSVQNAVTSFCHVSKLEKEFSFFIPPIFQCINQDAISQDSQQVASLKSELEDWVSDFYGSFIKPAYGERVVNHAVSYVLRLCPSYPIHSEKFRVLSHCFIISTILDDWLDDTKSKSGWTDDDDKNELDLKKIKYFDMVREAVVEAFKYEDSDGIDLHDLETHAINMEMIKDQPFLFVIADSAKEIFKFAKTANPNLSNGKFLKLLKIEFVRCFESLGWTFVKSREGGLDDYCVDTFRYFRTLEAGLPIYMNVIKMLENIELPQFVRIHPVFTKWHEIADKFVGILNDLLGLQKQLLYGEEDGTVFFKVRKGLSLNDAIDDEIKVLEELVKDYIKLRKFVLTKFPDCKELPLYVEFVEGWLFGSLYTFKDSKQYGMQDQIRVENCEITRTTM</sequence>
<accession>A0A226EPW8</accession>
<dbReference type="Proteomes" id="UP000198287">
    <property type="component" value="Unassembled WGS sequence"/>
</dbReference>
<evidence type="ECO:0000313" key="1">
    <source>
        <dbReference type="EMBL" id="OXA59238.1"/>
    </source>
</evidence>
<dbReference type="InterPro" id="IPR008949">
    <property type="entry name" value="Isoprenoid_synthase_dom_sf"/>
</dbReference>
<dbReference type="Pfam" id="PF19086">
    <property type="entry name" value="Terpene_syn_C_2"/>
    <property type="match status" value="1"/>
</dbReference>
<organism evidence="1 2">
    <name type="scientific">Folsomia candida</name>
    <name type="common">Springtail</name>
    <dbReference type="NCBI Taxonomy" id="158441"/>
    <lineage>
        <taxon>Eukaryota</taxon>
        <taxon>Metazoa</taxon>
        <taxon>Ecdysozoa</taxon>
        <taxon>Arthropoda</taxon>
        <taxon>Hexapoda</taxon>
        <taxon>Collembola</taxon>
        <taxon>Entomobryomorpha</taxon>
        <taxon>Isotomoidea</taxon>
        <taxon>Isotomidae</taxon>
        <taxon>Proisotominae</taxon>
        <taxon>Folsomia</taxon>
    </lineage>
</organism>
<evidence type="ECO:0000313" key="2">
    <source>
        <dbReference type="Proteomes" id="UP000198287"/>
    </source>
</evidence>